<dbReference type="AlphaFoldDB" id="A0AAV7WXZ6"/>
<comment type="caution">
    <text evidence="1">The sequence shown here is derived from an EMBL/GenBank/DDBJ whole genome shotgun (WGS) entry which is preliminary data.</text>
</comment>
<dbReference type="EMBL" id="JANPWB010000001">
    <property type="protein sequence ID" value="KAJ1217887.1"/>
    <property type="molecule type" value="Genomic_DNA"/>
</dbReference>
<proteinExistence type="predicted"/>
<name>A0AAV7WXZ6_PLEWA</name>
<organism evidence="1 2">
    <name type="scientific">Pleurodeles waltl</name>
    <name type="common">Iberian ribbed newt</name>
    <dbReference type="NCBI Taxonomy" id="8319"/>
    <lineage>
        <taxon>Eukaryota</taxon>
        <taxon>Metazoa</taxon>
        <taxon>Chordata</taxon>
        <taxon>Craniata</taxon>
        <taxon>Vertebrata</taxon>
        <taxon>Euteleostomi</taxon>
        <taxon>Amphibia</taxon>
        <taxon>Batrachia</taxon>
        <taxon>Caudata</taxon>
        <taxon>Salamandroidea</taxon>
        <taxon>Salamandridae</taxon>
        <taxon>Pleurodelinae</taxon>
        <taxon>Pleurodeles</taxon>
    </lineage>
</organism>
<accession>A0AAV7WXZ6</accession>
<sequence>MLAEATWRCPERLVRYTVIRAAAGTIGGAGLRGGATLQRDQCRRDVAECCGGCSGVLPPVSTALRVLLEKEAMKNEECVLRALGPLGTLGGCFGCRGRSPPLSPRPCPTILMCDRLRGTIPKAYRTQEVKGGSE</sequence>
<keyword evidence="2" id="KW-1185">Reference proteome</keyword>
<reference evidence="1" key="1">
    <citation type="journal article" date="2022" name="bioRxiv">
        <title>Sequencing and chromosome-scale assembly of the giantPleurodeles waltlgenome.</title>
        <authorList>
            <person name="Brown T."/>
            <person name="Elewa A."/>
            <person name="Iarovenko S."/>
            <person name="Subramanian E."/>
            <person name="Araus A.J."/>
            <person name="Petzold A."/>
            <person name="Susuki M."/>
            <person name="Suzuki K.-i.T."/>
            <person name="Hayashi T."/>
            <person name="Toyoda A."/>
            <person name="Oliveira C."/>
            <person name="Osipova E."/>
            <person name="Leigh N.D."/>
            <person name="Simon A."/>
            <person name="Yun M.H."/>
        </authorList>
    </citation>
    <scope>NUCLEOTIDE SEQUENCE</scope>
    <source>
        <strain evidence="1">20211129_DDA</strain>
        <tissue evidence="1">Liver</tissue>
    </source>
</reference>
<evidence type="ECO:0000313" key="2">
    <source>
        <dbReference type="Proteomes" id="UP001066276"/>
    </source>
</evidence>
<dbReference type="Proteomes" id="UP001066276">
    <property type="component" value="Chromosome 1_1"/>
</dbReference>
<protein>
    <submittedName>
        <fullName evidence="1">Uncharacterized protein</fullName>
    </submittedName>
</protein>
<gene>
    <name evidence="1" type="ORF">NDU88_005474</name>
</gene>
<evidence type="ECO:0000313" key="1">
    <source>
        <dbReference type="EMBL" id="KAJ1217887.1"/>
    </source>
</evidence>